<name>A0A1T4S2A3_9BACT</name>
<protein>
    <submittedName>
        <fullName evidence="4">Ribulose-5-phosphate 4-epimerase/Fuculose-1-phosphate aldolase</fullName>
    </submittedName>
</protein>
<gene>
    <name evidence="4" type="ORF">SAMN02745119_03205</name>
</gene>
<dbReference type="InterPro" id="IPR036409">
    <property type="entry name" value="Aldolase_II/adducin_N_sf"/>
</dbReference>
<dbReference type="InterPro" id="IPR001303">
    <property type="entry name" value="Aldolase_II/adducin_N"/>
</dbReference>
<dbReference type="EMBL" id="FUWR01000028">
    <property type="protein sequence ID" value="SKA22302.1"/>
    <property type="molecule type" value="Genomic_DNA"/>
</dbReference>
<dbReference type="Pfam" id="PF00596">
    <property type="entry name" value="Aldolase_II"/>
    <property type="match status" value="1"/>
</dbReference>
<dbReference type="AlphaFoldDB" id="A0A1T4S2A3"/>
<dbReference type="RefSeq" id="WP_208610606.1">
    <property type="nucleotide sequence ID" value="NZ_FUWR01000028.1"/>
</dbReference>
<dbReference type="GO" id="GO:0005829">
    <property type="term" value="C:cytosol"/>
    <property type="evidence" value="ECO:0007669"/>
    <property type="project" value="TreeGrafter"/>
</dbReference>
<keyword evidence="1" id="KW-0479">Metal-binding</keyword>
<feature type="non-terminal residue" evidence="4">
    <location>
        <position position="1"/>
    </location>
</feature>
<dbReference type="GO" id="GO:0019323">
    <property type="term" value="P:pentose catabolic process"/>
    <property type="evidence" value="ECO:0007669"/>
    <property type="project" value="TreeGrafter"/>
</dbReference>
<dbReference type="GO" id="GO:0016832">
    <property type="term" value="F:aldehyde-lyase activity"/>
    <property type="evidence" value="ECO:0007669"/>
    <property type="project" value="TreeGrafter"/>
</dbReference>
<reference evidence="5" key="1">
    <citation type="submission" date="2017-02" db="EMBL/GenBank/DDBJ databases">
        <authorList>
            <person name="Varghese N."/>
            <person name="Submissions S."/>
        </authorList>
    </citation>
    <scope>NUCLEOTIDE SEQUENCE [LARGE SCALE GENOMIC DNA]</scope>
    <source>
        <strain evidence="5">ATCC BAA-34</strain>
    </source>
</reference>
<dbReference type="STRING" id="115783.SAMN02745119_03205"/>
<keyword evidence="2" id="KW-0456">Lyase</keyword>
<proteinExistence type="predicted"/>
<evidence type="ECO:0000259" key="3">
    <source>
        <dbReference type="SMART" id="SM01007"/>
    </source>
</evidence>
<evidence type="ECO:0000313" key="4">
    <source>
        <dbReference type="EMBL" id="SKA22302.1"/>
    </source>
</evidence>
<evidence type="ECO:0000256" key="2">
    <source>
        <dbReference type="ARBA" id="ARBA00023239"/>
    </source>
</evidence>
<sequence length="231" mass="25284">KYFEDLLSTGPLLPEEEHAVRQYKDVYLKPLDVTHYSFSPLLPITPQALLDEMSLLGRATVELGLVDSFFGNISCLLNKTLYISQTSARLDELSSQVDSVPFDKVSTTGITASSELPAHRAVVLATGCRIVLHGHPRFPVIMSFFADSDTNKAFDLIDSIPVVGGEGGVGGLAENLPKAFCQIDTEAVIVRGHGVFVVSTTGCSEALACLADVEQRCRDIYFTRLRERYQI</sequence>
<dbReference type="GO" id="GO:0046872">
    <property type="term" value="F:metal ion binding"/>
    <property type="evidence" value="ECO:0007669"/>
    <property type="project" value="UniProtKB-KW"/>
</dbReference>
<organism evidence="4 5">
    <name type="scientific">Trichlorobacter thiogenes</name>
    <dbReference type="NCBI Taxonomy" id="115783"/>
    <lineage>
        <taxon>Bacteria</taxon>
        <taxon>Pseudomonadati</taxon>
        <taxon>Thermodesulfobacteriota</taxon>
        <taxon>Desulfuromonadia</taxon>
        <taxon>Geobacterales</taxon>
        <taxon>Geobacteraceae</taxon>
        <taxon>Trichlorobacter</taxon>
    </lineage>
</organism>
<evidence type="ECO:0000313" key="5">
    <source>
        <dbReference type="Proteomes" id="UP000190102"/>
    </source>
</evidence>
<evidence type="ECO:0000256" key="1">
    <source>
        <dbReference type="ARBA" id="ARBA00022723"/>
    </source>
</evidence>
<accession>A0A1T4S2A3</accession>
<dbReference type="PANTHER" id="PTHR22789:SF0">
    <property type="entry name" value="3-OXO-TETRONATE 4-PHOSPHATE DECARBOXYLASE-RELATED"/>
    <property type="match status" value="1"/>
</dbReference>
<dbReference type="Gene3D" id="3.40.225.10">
    <property type="entry name" value="Class II aldolase/adducin N-terminal domain"/>
    <property type="match status" value="1"/>
</dbReference>
<dbReference type="Proteomes" id="UP000190102">
    <property type="component" value="Unassembled WGS sequence"/>
</dbReference>
<feature type="domain" description="Class II aldolase/adducin N-terminal" evidence="3">
    <location>
        <begin position="51"/>
        <end position="221"/>
    </location>
</feature>
<dbReference type="SMART" id="SM01007">
    <property type="entry name" value="Aldolase_II"/>
    <property type="match status" value="1"/>
</dbReference>
<keyword evidence="5" id="KW-1185">Reference proteome</keyword>
<dbReference type="PANTHER" id="PTHR22789">
    <property type="entry name" value="FUCULOSE PHOSPHATE ALDOLASE"/>
    <property type="match status" value="1"/>
</dbReference>
<dbReference type="InterPro" id="IPR050197">
    <property type="entry name" value="Aldolase_class_II_sugar_metab"/>
</dbReference>
<dbReference type="SUPFAM" id="SSF53639">
    <property type="entry name" value="AraD/HMP-PK domain-like"/>
    <property type="match status" value="1"/>
</dbReference>